<feature type="non-terminal residue" evidence="2">
    <location>
        <position position="1"/>
    </location>
</feature>
<accession>A0AAV5VI03</accession>
<sequence length="83" mass="8565">GAATAVAAAPDPLLIGLLVALAVLLAVFLLLQAVSACSNQRNLKSLQHTLLMRMPLPDPHTTSGGAAKPNLYHSIAPSSAIHY</sequence>
<feature type="chain" id="PRO_5043630152" evidence="1">
    <location>
        <begin position="37"/>
        <end position="83"/>
    </location>
</feature>
<keyword evidence="1" id="KW-0732">Signal</keyword>
<name>A0AAV5VI03_9BILA</name>
<dbReference type="EMBL" id="BTSY01000003">
    <property type="protein sequence ID" value="GMT18074.1"/>
    <property type="molecule type" value="Genomic_DNA"/>
</dbReference>
<feature type="signal peptide" evidence="1">
    <location>
        <begin position="1"/>
        <end position="36"/>
    </location>
</feature>
<proteinExistence type="predicted"/>
<dbReference type="AlphaFoldDB" id="A0AAV5VI03"/>
<comment type="caution">
    <text evidence="2">The sequence shown here is derived from an EMBL/GenBank/DDBJ whole genome shotgun (WGS) entry which is preliminary data.</text>
</comment>
<dbReference type="Proteomes" id="UP001432322">
    <property type="component" value="Unassembled WGS sequence"/>
</dbReference>
<keyword evidence="3" id="KW-1185">Reference proteome</keyword>
<evidence type="ECO:0000313" key="3">
    <source>
        <dbReference type="Proteomes" id="UP001432322"/>
    </source>
</evidence>
<evidence type="ECO:0000256" key="1">
    <source>
        <dbReference type="SAM" id="SignalP"/>
    </source>
</evidence>
<organism evidence="2 3">
    <name type="scientific">Pristionchus fissidentatus</name>
    <dbReference type="NCBI Taxonomy" id="1538716"/>
    <lineage>
        <taxon>Eukaryota</taxon>
        <taxon>Metazoa</taxon>
        <taxon>Ecdysozoa</taxon>
        <taxon>Nematoda</taxon>
        <taxon>Chromadorea</taxon>
        <taxon>Rhabditida</taxon>
        <taxon>Rhabditina</taxon>
        <taxon>Diplogasteromorpha</taxon>
        <taxon>Diplogasteroidea</taxon>
        <taxon>Neodiplogasteridae</taxon>
        <taxon>Pristionchus</taxon>
    </lineage>
</organism>
<protein>
    <submittedName>
        <fullName evidence="2">Uncharacterized protein</fullName>
    </submittedName>
</protein>
<feature type="non-terminal residue" evidence="2">
    <location>
        <position position="83"/>
    </location>
</feature>
<gene>
    <name evidence="2" type="ORF">PFISCL1PPCAC_9371</name>
</gene>
<evidence type="ECO:0000313" key="2">
    <source>
        <dbReference type="EMBL" id="GMT18074.1"/>
    </source>
</evidence>
<reference evidence="2" key="1">
    <citation type="submission" date="2023-10" db="EMBL/GenBank/DDBJ databases">
        <title>Genome assembly of Pristionchus species.</title>
        <authorList>
            <person name="Yoshida K."/>
            <person name="Sommer R.J."/>
        </authorList>
    </citation>
    <scope>NUCLEOTIDE SEQUENCE</scope>
    <source>
        <strain evidence="2">RS5133</strain>
    </source>
</reference>